<dbReference type="RefSeq" id="WP_349967668.1">
    <property type="nucleotide sequence ID" value="NZ_CP157942.1"/>
</dbReference>
<name>A0AAU7Q1Y5_9RICK</name>
<sequence>MEKHIFKIDDKNPLYKKLIKLPTTYYKLESNGNGYTIHSHIGTADLGTTIRDVELRWENNTIVLYKGNSPLKARRYDENNRLVEEDFIIEQEAIISGSSDDIVKGLKLKPIGILLYDIKDSTYFGAKLFISRKSTTTGVLNFINFNDENDPVLQKIKEETGGFYFAIEGDNIFISDKDGECLPICEDGSCYKYQYTKNEHDILEISEISTIIENLTKAEQCGVSEATTKAGRDFTLQQGEKLSDDIYQADIMLNGKLVATLPKIGYYMLDDQLVIRNHVTEEEVKIPRDFHYLKVVKSSNNDDYKLTFCNFLGNEFFEHKKYDPQYSNVPDEYQYISLNCMKKEYKPNFCKLLNDKPSFLITEGTADPGYCPANVFELTKSGKGRKIATLIDQFGSFNENGEFQYYDYHIKAEYDVYNSYKIHKEYTAADTNNEFHFDDGVILYAIPELS</sequence>
<dbReference type="EMBL" id="CP157942">
    <property type="protein sequence ID" value="XBS67134.1"/>
    <property type="molecule type" value="Genomic_DNA"/>
</dbReference>
<protein>
    <submittedName>
        <fullName evidence="1">Uncharacterized protein</fullName>
    </submittedName>
</protein>
<dbReference type="AlphaFoldDB" id="A0AAU7Q1Y5"/>
<organism evidence="1">
    <name type="scientific">Wolbachia endosymbiont of Armadillidium arcangelii</name>
    <dbReference type="NCBI Taxonomy" id="3158571"/>
    <lineage>
        <taxon>Bacteria</taxon>
        <taxon>Pseudomonadati</taxon>
        <taxon>Pseudomonadota</taxon>
        <taxon>Alphaproteobacteria</taxon>
        <taxon>Rickettsiales</taxon>
        <taxon>Anaplasmataceae</taxon>
        <taxon>Wolbachieae</taxon>
        <taxon>Wolbachia</taxon>
    </lineage>
</organism>
<reference evidence="1" key="1">
    <citation type="submission" date="2024-06" db="EMBL/GenBank/DDBJ databases">
        <authorList>
            <person name="Dussert Y."/>
            <person name="Peccoud J."/>
            <person name="Pigeault R."/>
        </authorList>
    </citation>
    <scope>NUCLEOTIDE SEQUENCE</scope>
    <source>
        <strain evidence="1">WArc</strain>
    </source>
</reference>
<gene>
    <name evidence="1" type="ORF">ABLO99_08405</name>
</gene>
<accession>A0AAU7Q1Y5</accession>
<proteinExistence type="predicted"/>
<evidence type="ECO:0000313" key="1">
    <source>
        <dbReference type="EMBL" id="XBS67134.1"/>
    </source>
</evidence>